<protein>
    <submittedName>
        <fullName evidence="4">N-methylhydantoinase A</fullName>
        <ecNumber evidence="4">3.5.2.14</ecNumber>
    </submittedName>
</protein>
<dbReference type="AlphaFoldDB" id="A0A3B1AII5"/>
<feature type="domain" description="Hydantoinase A/oxoprolinase" evidence="1">
    <location>
        <begin position="195"/>
        <end position="471"/>
    </location>
</feature>
<gene>
    <name evidence="4" type="ORF">MNBD_GAMMA22-1984</name>
</gene>
<dbReference type="GO" id="GO:0006749">
    <property type="term" value="P:glutathione metabolic process"/>
    <property type="evidence" value="ECO:0007669"/>
    <property type="project" value="TreeGrafter"/>
</dbReference>
<feature type="domain" description="Acetophenone carboxylase-like C-terminal" evidence="3">
    <location>
        <begin position="493"/>
        <end position="650"/>
    </location>
</feature>
<dbReference type="EMBL" id="UOFS01000049">
    <property type="protein sequence ID" value="VAX01511.1"/>
    <property type="molecule type" value="Genomic_DNA"/>
</dbReference>
<dbReference type="Pfam" id="PF19278">
    <property type="entry name" value="Hydant_A_C"/>
    <property type="match status" value="1"/>
</dbReference>
<dbReference type="Pfam" id="PF01968">
    <property type="entry name" value="Hydantoinase_A"/>
    <property type="match status" value="1"/>
</dbReference>
<reference evidence="4" key="1">
    <citation type="submission" date="2018-06" db="EMBL/GenBank/DDBJ databases">
        <authorList>
            <person name="Zhirakovskaya E."/>
        </authorList>
    </citation>
    <scope>NUCLEOTIDE SEQUENCE</scope>
</reference>
<feature type="domain" description="Hydantoinase/oxoprolinase N-terminal" evidence="2">
    <location>
        <begin position="3"/>
        <end position="169"/>
    </location>
</feature>
<sequence length="672" mass="72851">MLLGIDTGGTFTDFVLFKNGLLKIHKVLSTPKFPEQAILRGITELGILDSQALDDFTIIHGSTVATNAVLERKGARTVYVANNGLADLLTIARQTRPELYTLQGPIVKPPVEKELCLEANTRVTATGEVIQSMSEHECQQLCQKIIELKPESVAINFLFSYLNSNDEKKLFDKLPKSLFVSQSSVVLPELKEYERGISTWLNSYVGPLVQGYIQRLQSKLPRVSISVMQSSGGTISASQAGEQAVRMLLSGPAGGMAGAKYMSDIVKCSKILTFDMGGTSTDVAMIDNDIQLTNEGCIGSFPVAVPMVDMHTIGAGGGSIAVIDSGGVLQVGPESAGAEPGPACYGRGGNFATVTDANVVLGRIPSDEFLGGTMTLDDSASKKVISQLAKELSLDIFETALGIIQIANEHMAQALRVMSVQRGLDPRLMSLVSFGGAGSLHVCALADSLSINRALVPIHGGVLSAFGMLVAPKARYLSHSFLFLATEVNYIELYNGFTTLRDKGIVALQQEYVATEDIQLIHELDLRYVGQSSFITVPINFLAIGKSKDKTNIDLTQYINVFHQQHLKRYGHQINLDVEIVNIRLTLKSDSASPKISTAILKNKHNNTIKKHRLYGFDHEINSYHRDNLLLGDKISGPALIVEKTSTTFIEATWCAEVMAMGNIVLTKSETK</sequence>
<evidence type="ECO:0000259" key="3">
    <source>
        <dbReference type="Pfam" id="PF19278"/>
    </source>
</evidence>
<dbReference type="InterPro" id="IPR045079">
    <property type="entry name" value="Oxoprolinase-like"/>
</dbReference>
<keyword evidence="4" id="KW-0378">Hydrolase</keyword>
<accession>A0A3B1AII5</accession>
<evidence type="ECO:0000259" key="1">
    <source>
        <dbReference type="Pfam" id="PF01968"/>
    </source>
</evidence>
<dbReference type="EC" id="3.5.2.14" evidence="4"/>
<name>A0A3B1AII5_9ZZZZ</name>
<organism evidence="4">
    <name type="scientific">hydrothermal vent metagenome</name>
    <dbReference type="NCBI Taxonomy" id="652676"/>
    <lineage>
        <taxon>unclassified sequences</taxon>
        <taxon>metagenomes</taxon>
        <taxon>ecological metagenomes</taxon>
    </lineage>
</organism>
<dbReference type="Pfam" id="PF05378">
    <property type="entry name" value="Hydant_A_N"/>
    <property type="match status" value="1"/>
</dbReference>
<dbReference type="PANTHER" id="PTHR11365">
    <property type="entry name" value="5-OXOPROLINASE RELATED"/>
    <property type="match status" value="1"/>
</dbReference>
<dbReference type="GO" id="GO:0017168">
    <property type="term" value="F:5-oxoprolinase (ATP-hydrolyzing) activity"/>
    <property type="evidence" value="ECO:0007669"/>
    <property type="project" value="TreeGrafter"/>
</dbReference>
<proteinExistence type="predicted"/>
<dbReference type="InterPro" id="IPR008040">
    <property type="entry name" value="Hydant_A_N"/>
</dbReference>
<dbReference type="PANTHER" id="PTHR11365:SF23">
    <property type="entry name" value="HYPOTHETICAL 5-OXOPROLINASE (EUROFUNG)-RELATED"/>
    <property type="match status" value="1"/>
</dbReference>
<evidence type="ECO:0000259" key="2">
    <source>
        <dbReference type="Pfam" id="PF05378"/>
    </source>
</evidence>
<dbReference type="InterPro" id="IPR002821">
    <property type="entry name" value="Hydantoinase_A"/>
</dbReference>
<dbReference type="GO" id="GO:0047423">
    <property type="term" value="F:N-methylhydantoinase (ATP-hydrolyzing) activity"/>
    <property type="evidence" value="ECO:0007669"/>
    <property type="project" value="UniProtKB-EC"/>
</dbReference>
<dbReference type="InterPro" id="IPR049517">
    <property type="entry name" value="ACX-like_C"/>
</dbReference>
<dbReference type="GO" id="GO:0005829">
    <property type="term" value="C:cytosol"/>
    <property type="evidence" value="ECO:0007669"/>
    <property type="project" value="TreeGrafter"/>
</dbReference>
<evidence type="ECO:0000313" key="4">
    <source>
        <dbReference type="EMBL" id="VAX01511.1"/>
    </source>
</evidence>